<evidence type="ECO:0000256" key="1">
    <source>
        <dbReference type="ARBA" id="ARBA00022679"/>
    </source>
</evidence>
<organism evidence="4 5">
    <name type="scientific">Lipomyces starkeyi NRRL Y-11557</name>
    <dbReference type="NCBI Taxonomy" id="675824"/>
    <lineage>
        <taxon>Eukaryota</taxon>
        <taxon>Fungi</taxon>
        <taxon>Dikarya</taxon>
        <taxon>Ascomycota</taxon>
        <taxon>Saccharomycotina</taxon>
        <taxon>Lipomycetes</taxon>
        <taxon>Lipomycetales</taxon>
        <taxon>Lipomycetaceae</taxon>
        <taxon>Lipomyces</taxon>
    </lineage>
</organism>
<dbReference type="InterPro" id="IPR016181">
    <property type="entry name" value="Acyl_CoA_acyltransferase"/>
</dbReference>
<dbReference type="EMBL" id="KV454293">
    <property type="protein sequence ID" value="ODQ73611.1"/>
    <property type="molecule type" value="Genomic_DNA"/>
</dbReference>
<dbReference type="PROSITE" id="PS51186">
    <property type="entry name" value="GNAT"/>
    <property type="match status" value="1"/>
</dbReference>
<keyword evidence="5" id="KW-1185">Reference proteome</keyword>
<evidence type="ECO:0000256" key="2">
    <source>
        <dbReference type="ARBA" id="ARBA00023315"/>
    </source>
</evidence>
<dbReference type="AlphaFoldDB" id="A0A1E3Q7G1"/>
<accession>A0A1E3Q7G1</accession>
<evidence type="ECO:0000313" key="5">
    <source>
        <dbReference type="Proteomes" id="UP000094385"/>
    </source>
</evidence>
<dbReference type="FunFam" id="3.40.630.30:FF:000006">
    <property type="entry name" value="Putative n-alpha-acetyltransferase 50"/>
    <property type="match status" value="1"/>
</dbReference>
<dbReference type="SUPFAM" id="SSF55729">
    <property type="entry name" value="Acyl-CoA N-acyltransferases (Nat)"/>
    <property type="match status" value="1"/>
</dbReference>
<reference evidence="4 5" key="1">
    <citation type="journal article" date="2016" name="Proc. Natl. Acad. Sci. U.S.A.">
        <title>Comparative genomics of biotechnologically important yeasts.</title>
        <authorList>
            <person name="Riley R."/>
            <person name="Haridas S."/>
            <person name="Wolfe K.H."/>
            <person name="Lopes M.R."/>
            <person name="Hittinger C.T."/>
            <person name="Goeker M."/>
            <person name="Salamov A.A."/>
            <person name="Wisecaver J.H."/>
            <person name="Long T.M."/>
            <person name="Calvey C.H."/>
            <person name="Aerts A.L."/>
            <person name="Barry K.W."/>
            <person name="Choi C."/>
            <person name="Clum A."/>
            <person name="Coughlan A.Y."/>
            <person name="Deshpande S."/>
            <person name="Douglass A.P."/>
            <person name="Hanson S.J."/>
            <person name="Klenk H.-P."/>
            <person name="LaButti K.M."/>
            <person name="Lapidus A."/>
            <person name="Lindquist E.A."/>
            <person name="Lipzen A.M."/>
            <person name="Meier-Kolthoff J.P."/>
            <person name="Ohm R.A."/>
            <person name="Otillar R.P."/>
            <person name="Pangilinan J.L."/>
            <person name="Peng Y."/>
            <person name="Rokas A."/>
            <person name="Rosa C.A."/>
            <person name="Scheuner C."/>
            <person name="Sibirny A.A."/>
            <person name="Slot J.C."/>
            <person name="Stielow J.B."/>
            <person name="Sun H."/>
            <person name="Kurtzman C.P."/>
            <person name="Blackwell M."/>
            <person name="Grigoriev I.V."/>
            <person name="Jeffries T.W."/>
        </authorList>
    </citation>
    <scope>NUCLEOTIDE SEQUENCE [LARGE SCALE GENOMIC DNA]</scope>
    <source>
        <strain evidence="4 5">NRRL Y-11557</strain>
    </source>
</reference>
<dbReference type="PANTHER" id="PTHR42919">
    <property type="entry name" value="N-ALPHA-ACETYLTRANSFERASE"/>
    <property type="match status" value="1"/>
</dbReference>
<gene>
    <name evidence="4" type="ORF">LIPSTDRAFT_2834</name>
</gene>
<protein>
    <recommendedName>
        <fullName evidence="3">N-acetyltransferase domain-containing protein</fullName>
    </recommendedName>
</protein>
<feature type="domain" description="N-acetyltransferase" evidence="3">
    <location>
        <begin position="7"/>
        <end position="159"/>
    </location>
</feature>
<dbReference type="STRING" id="675824.A0A1E3Q7G1"/>
<evidence type="ECO:0000313" key="4">
    <source>
        <dbReference type="EMBL" id="ODQ73611.1"/>
    </source>
</evidence>
<proteinExistence type="predicted"/>
<dbReference type="PANTHER" id="PTHR42919:SF8">
    <property type="entry name" value="N-ALPHA-ACETYLTRANSFERASE 50"/>
    <property type="match status" value="1"/>
</dbReference>
<dbReference type="GO" id="GO:0007064">
    <property type="term" value="P:mitotic sister chromatid cohesion"/>
    <property type="evidence" value="ECO:0007669"/>
    <property type="project" value="TreeGrafter"/>
</dbReference>
<keyword evidence="1" id="KW-0808">Transferase</keyword>
<dbReference type="Pfam" id="PF00583">
    <property type="entry name" value="Acetyltransf_1"/>
    <property type="match status" value="1"/>
</dbReference>
<dbReference type="CDD" id="cd04301">
    <property type="entry name" value="NAT_SF"/>
    <property type="match status" value="1"/>
</dbReference>
<keyword evidence="2" id="KW-0012">Acyltransferase</keyword>
<dbReference type="Proteomes" id="UP000094385">
    <property type="component" value="Unassembled WGS sequence"/>
</dbReference>
<name>A0A1E3Q7G1_LIPST</name>
<evidence type="ECO:0000259" key="3">
    <source>
        <dbReference type="PROSITE" id="PS51186"/>
    </source>
</evidence>
<sequence>MVPNINIALDDLTVNNIGVLRRINSVVLPTSYSDSWYKDSLVVGELAKLAYFNDIPVGAIRCSLETPPNHKDQTRIYIMTLAVLSPYRGYGIGRKLVNHILEQAKKMFVKEVYCHVWVENEDALNWYQHIGFEKGDLVTGYYKKMTPAGDAYILRKQLE</sequence>
<dbReference type="GO" id="GO:0016747">
    <property type="term" value="F:acyltransferase activity, transferring groups other than amino-acyl groups"/>
    <property type="evidence" value="ECO:0007669"/>
    <property type="project" value="InterPro"/>
</dbReference>
<dbReference type="OrthoDB" id="47374at2759"/>
<dbReference type="GO" id="GO:0031415">
    <property type="term" value="C:NatA complex"/>
    <property type="evidence" value="ECO:0007669"/>
    <property type="project" value="TreeGrafter"/>
</dbReference>
<dbReference type="InterPro" id="IPR051556">
    <property type="entry name" value="N-term/lysine_N-AcTrnsfr"/>
</dbReference>
<dbReference type="Gene3D" id="3.40.630.30">
    <property type="match status" value="1"/>
</dbReference>
<dbReference type="InterPro" id="IPR000182">
    <property type="entry name" value="GNAT_dom"/>
</dbReference>